<dbReference type="InterPro" id="IPR013094">
    <property type="entry name" value="AB_hydrolase_3"/>
</dbReference>
<dbReference type="PANTHER" id="PTHR48081">
    <property type="entry name" value="AB HYDROLASE SUPERFAMILY PROTEIN C4A8.06C"/>
    <property type="match status" value="1"/>
</dbReference>
<dbReference type="FunFam" id="3.40.50.1820:FF:000089">
    <property type="entry name" value="Alpha/beta hydrolase"/>
    <property type="match status" value="1"/>
</dbReference>
<dbReference type="EMBL" id="CAEZTY010000054">
    <property type="protein sequence ID" value="CAB4590689.1"/>
    <property type="molecule type" value="Genomic_DNA"/>
</dbReference>
<evidence type="ECO:0000313" key="7">
    <source>
        <dbReference type="EMBL" id="CAB4631253.1"/>
    </source>
</evidence>
<evidence type="ECO:0000313" key="6">
    <source>
        <dbReference type="EMBL" id="CAB4590689.1"/>
    </source>
</evidence>
<dbReference type="EMBL" id="CAFBNJ010000113">
    <property type="protein sequence ID" value="CAB4963576.1"/>
    <property type="molecule type" value="Genomic_DNA"/>
</dbReference>
<organism evidence="6">
    <name type="scientific">freshwater metagenome</name>
    <dbReference type="NCBI Taxonomy" id="449393"/>
    <lineage>
        <taxon>unclassified sequences</taxon>
        <taxon>metagenomes</taxon>
        <taxon>ecological metagenomes</taxon>
    </lineage>
</organism>
<evidence type="ECO:0000256" key="1">
    <source>
        <dbReference type="ARBA" id="ARBA00010515"/>
    </source>
</evidence>
<gene>
    <name evidence="6" type="ORF">UFOPK1762_01325</name>
    <name evidence="7" type="ORF">UFOPK1906_01477</name>
    <name evidence="8" type="ORF">UFOPK2969_00260</name>
    <name evidence="9" type="ORF">UFOPK3010_00439</name>
    <name evidence="4" type="ORF">UFOPK3331_00284</name>
    <name evidence="10" type="ORF">UFOPK3785_01666</name>
    <name evidence="5" type="ORF">UFOPK4201_01360</name>
    <name evidence="11" type="ORF">UFOPK4371_01626</name>
</gene>
<dbReference type="EMBL" id="CAEZVC010000106">
    <property type="protein sequence ID" value="CAB4631253.1"/>
    <property type="molecule type" value="Genomic_DNA"/>
</dbReference>
<dbReference type="PANTHER" id="PTHR48081:SF8">
    <property type="entry name" value="ALPHA_BETA HYDROLASE FOLD-3 DOMAIN-CONTAINING PROTEIN-RELATED"/>
    <property type="match status" value="1"/>
</dbReference>
<accession>A0A6J6FSS9</accession>
<evidence type="ECO:0000313" key="11">
    <source>
        <dbReference type="EMBL" id="CAB5078475.1"/>
    </source>
</evidence>
<dbReference type="AlphaFoldDB" id="A0A6J6FSS9"/>
<dbReference type="EMBL" id="CAFAAD010000011">
    <property type="protein sequence ID" value="CAB4783606.1"/>
    <property type="molecule type" value="Genomic_DNA"/>
</dbReference>
<dbReference type="PROSITE" id="PS01174">
    <property type="entry name" value="LIPASE_GDXG_SER"/>
    <property type="match status" value="1"/>
</dbReference>
<comment type="similarity">
    <text evidence="1">Belongs to the 'GDXG' lipolytic enzyme family.</text>
</comment>
<evidence type="ECO:0000313" key="10">
    <source>
        <dbReference type="EMBL" id="CAB4963576.1"/>
    </source>
</evidence>
<reference evidence="6" key="1">
    <citation type="submission" date="2020-05" db="EMBL/GenBank/DDBJ databases">
        <authorList>
            <person name="Chiriac C."/>
            <person name="Salcher M."/>
            <person name="Ghai R."/>
            <person name="Kavagutti S V."/>
        </authorList>
    </citation>
    <scope>NUCLEOTIDE SEQUENCE</scope>
</reference>
<evidence type="ECO:0000313" key="5">
    <source>
        <dbReference type="EMBL" id="CAB4372249.1"/>
    </source>
</evidence>
<evidence type="ECO:0000313" key="8">
    <source>
        <dbReference type="EMBL" id="CAB4783606.1"/>
    </source>
</evidence>
<keyword evidence="2" id="KW-0378">Hydrolase</keyword>
<sequence length="320" mass="34101">MPQLAPTTSQGGTLVALDPQAKVILDFMAESGFTFEGKTPEELRSGMGLTAMPSPIELASITDRTIPGPAGEIPVRIYRPSTDAGLPVTVFFHGGGWVVGDLESHDHCCRVIASKADCVVVAIDYRLAPEAKFPAAIDDAWAATEWVATHGDELNVDASRLAVAGDSAGGNLAAVVANISRDHEHVEIIQQALIYPVTDGTCDRPSMTENAEGYLLSRNAMDWFHEHYTVTVEDLSDPRYSPIFSDLAGAPAAVVVTAGFDPLRDQGNAYAAKLLEAGVDVDHVEYEGMFHGFFSMDAGLNVALEAQDQVAAALKNAFAR</sequence>
<evidence type="ECO:0000256" key="2">
    <source>
        <dbReference type="ARBA" id="ARBA00022801"/>
    </source>
</evidence>
<dbReference type="Gene3D" id="3.40.50.1820">
    <property type="entry name" value="alpha/beta hydrolase"/>
    <property type="match status" value="1"/>
</dbReference>
<name>A0A6J6FSS9_9ZZZZ</name>
<dbReference type="InterPro" id="IPR029058">
    <property type="entry name" value="AB_hydrolase_fold"/>
</dbReference>
<protein>
    <submittedName>
        <fullName evidence="6">Unannotated protein</fullName>
    </submittedName>
</protein>
<evidence type="ECO:0000259" key="3">
    <source>
        <dbReference type="Pfam" id="PF07859"/>
    </source>
</evidence>
<dbReference type="EMBL" id="CAEUNJ010000062">
    <property type="protein sequence ID" value="CAB4372249.1"/>
    <property type="molecule type" value="Genomic_DNA"/>
</dbReference>
<dbReference type="EMBL" id="CAFBRD010000116">
    <property type="protein sequence ID" value="CAB5078475.1"/>
    <property type="molecule type" value="Genomic_DNA"/>
</dbReference>
<dbReference type="InterPro" id="IPR050300">
    <property type="entry name" value="GDXG_lipolytic_enzyme"/>
</dbReference>
<dbReference type="EMBL" id="CAFAAM010000041">
    <property type="protein sequence ID" value="CAB4798117.1"/>
    <property type="molecule type" value="Genomic_DNA"/>
</dbReference>
<dbReference type="InterPro" id="IPR033140">
    <property type="entry name" value="Lipase_GDXG_put_SER_AS"/>
</dbReference>
<dbReference type="EMBL" id="CAESAL010000006">
    <property type="protein sequence ID" value="CAB4332224.1"/>
    <property type="molecule type" value="Genomic_DNA"/>
</dbReference>
<dbReference type="GO" id="GO:0016787">
    <property type="term" value="F:hydrolase activity"/>
    <property type="evidence" value="ECO:0007669"/>
    <property type="project" value="UniProtKB-KW"/>
</dbReference>
<evidence type="ECO:0000313" key="9">
    <source>
        <dbReference type="EMBL" id="CAB4798117.1"/>
    </source>
</evidence>
<evidence type="ECO:0000313" key="4">
    <source>
        <dbReference type="EMBL" id="CAB4332224.1"/>
    </source>
</evidence>
<dbReference type="Pfam" id="PF07859">
    <property type="entry name" value="Abhydrolase_3"/>
    <property type="match status" value="1"/>
</dbReference>
<proteinExistence type="inferred from homology"/>
<feature type="domain" description="Alpha/beta hydrolase fold-3" evidence="3">
    <location>
        <begin position="90"/>
        <end position="294"/>
    </location>
</feature>
<dbReference type="SUPFAM" id="SSF53474">
    <property type="entry name" value="alpha/beta-Hydrolases"/>
    <property type="match status" value="1"/>
</dbReference>